<accession>A0ABU7C8S0</accession>
<dbReference type="EMBL" id="JAHUTI010080129">
    <property type="protein sequence ID" value="MED6258194.1"/>
    <property type="molecule type" value="Genomic_DNA"/>
</dbReference>
<comment type="caution">
    <text evidence="1">The sequence shown here is derived from an EMBL/GenBank/DDBJ whole genome shotgun (WGS) entry which is preliminary data.</text>
</comment>
<evidence type="ECO:0000313" key="2">
    <source>
        <dbReference type="Proteomes" id="UP001345963"/>
    </source>
</evidence>
<evidence type="ECO:0000313" key="1">
    <source>
        <dbReference type="EMBL" id="MED6258194.1"/>
    </source>
</evidence>
<dbReference type="Proteomes" id="UP001345963">
    <property type="component" value="Unassembled WGS sequence"/>
</dbReference>
<sequence length="88" mass="10209">MGNNTRLRSRISFGNWSLTLRFVPRSSLSRFLTYSFCLWCSNSATIGQVFGSELWRSYSFLAELQRLPQNLEFPVENLHQAKMTIQDG</sequence>
<protein>
    <submittedName>
        <fullName evidence="1">Uncharacterized protein</fullName>
    </submittedName>
</protein>
<proteinExistence type="predicted"/>
<organism evidence="1 2">
    <name type="scientific">Ataeniobius toweri</name>
    <dbReference type="NCBI Taxonomy" id="208326"/>
    <lineage>
        <taxon>Eukaryota</taxon>
        <taxon>Metazoa</taxon>
        <taxon>Chordata</taxon>
        <taxon>Craniata</taxon>
        <taxon>Vertebrata</taxon>
        <taxon>Euteleostomi</taxon>
        <taxon>Actinopterygii</taxon>
        <taxon>Neopterygii</taxon>
        <taxon>Teleostei</taxon>
        <taxon>Neoteleostei</taxon>
        <taxon>Acanthomorphata</taxon>
        <taxon>Ovalentaria</taxon>
        <taxon>Atherinomorphae</taxon>
        <taxon>Cyprinodontiformes</taxon>
        <taxon>Goodeidae</taxon>
        <taxon>Ataeniobius</taxon>
    </lineage>
</organism>
<name>A0ABU7C8S0_9TELE</name>
<gene>
    <name evidence="1" type="ORF">ATANTOWER_004167</name>
</gene>
<reference evidence="1 2" key="1">
    <citation type="submission" date="2021-07" db="EMBL/GenBank/DDBJ databases">
        <authorList>
            <person name="Palmer J.M."/>
        </authorList>
    </citation>
    <scope>NUCLEOTIDE SEQUENCE [LARGE SCALE GENOMIC DNA]</scope>
    <source>
        <strain evidence="1 2">AT_MEX2019</strain>
        <tissue evidence="1">Muscle</tissue>
    </source>
</reference>
<keyword evidence="2" id="KW-1185">Reference proteome</keyword>